<keyword evidence="4 10" id="KW-0762">Sugar transport</keyword>
<keyword evidence="8 9" id="KW-0472">Membrane</keyword>
<keyword evidence="11" id="KW-1185">Reference proteome</keyword>
<comment type="subcellular location">
    <subcellularLocation>
        <location evidence="1">Endomembrane system</location>
        <topology evidence="1">Multi-pass membrane protein</topology>
    </subcellularLocation>
</comment>
<name>A0A1R3JUX5_COCAP</name>
<dbReference type="GO" id="GO:0012505">
    <property type="term" value="C:endomembrane system"/>
    <property type="evidence" value="ECO:0007669"/>
    <property type="project" value="UniProtKB-SubCell"/>
</dbReference>
<dbReference type="InterPro" id="IPR047664">
    <property type="entry name" value="SWEET"/>
</dbReference>
<dbReference type="OrthoDB" id="1735743at2759"/>
<evidence type="ECO:0000313" key="11">
    <source>
        <dbReference type="Proteomes" id="UP000188268"/>
    </source>
</evidence>
<comment type="similarity">
    <text evidence="2">Belongs to the SWEET sugar transporter family.</text>
</comment>
<dbReference type="Gene3D" id="1.20.1280.290">
    <property type="match status" value="2"/>
</dbReference>
<organism evidence="10 11">
    <name type="scientific">Corchorus capsularis</name>
    <name type="common">Jute</name>
    <dbReference type="NCBI Taxonomy" id="210143"/>
    <lineage>
        <taxon>Eukaryota</taxon>
        <taxon>Viridiplantae</taxon>
        <taxon>Streptophyta</taxon>
        <taxon>Embryophyta</taxon>
        <taxon>Tracheophyta</taxon>
        <taxon>Spermatophyta</taxon>
        <taxon>Magnoliopsida</taxon>
        <taxon>eudicotyledons</taxon>
        <taxon>Gunneridae</taxon>
        <taxon>Pentapetalae</taxon>
        <taxon>rosids</taxon>
        <taxon>malvids</taxon>
        <taxon>Malvales</taxon>
        <taxon>Malvaceae</taxon>
        <taxon>Grewioideae</taxon>
        <taxon>Apeibeae</taxon>
        <taxon>Corchorus</taxon>
    </lineage>
</organism>
<dbReference type="InterPro" id="IPR004316">
    <property type="entry name" value="SWEET_rpt"/>
</dbReference>
<dbReference type="EMBL" id="AWWV01007042">
    <property type="protein sequence ID" value="OMO98646.1"/>
    <property type="molecule type" value="Genomic_DNA"/>
</dbReference>
<feature type="transmembrane region" description="Helical" evidence="9">
    <location>
        <begin position="67"/>
        <end position="89"/>
    </location>
</feature>
<accession>A0A1R3JUX5</accession>
<feature type="transmembrane region" description="Helical" evidence="9">
    <location>
        <begin position="127"/>
        <end position="148"/>
    </location>
</feature>
<keyword evidence="5 9" id="KW-0812">Transmembrane</keyword>
<evidence type="ECO:0000256" key="6">
    <source>
        <dbReference type="ARBA" id="ARBA00022737"/>
    </source>
</evidence>
<feature type="transmembrane region" description="Helical" evidence="9">
    <location>
        <begin position="160"/>
        <end position="182"/>
    </location>
</feature>
<dbReference type="PANTHER" id="PTHR10791">
    <property type="entry name" value="RAG1-ACTIVATING PROTEIN 1"/>
    <property type="match status" value="1"/>
</dbReference>
<evidence type="ECO:0000256" key="5">
    <source>
        <dbReference type="ARBA" id="ARBA00022692"/>
    </source>
</evidence>
<dbReference type="GO" id="GO:0051119">
    <property type="term" value="F:sugar transmembrane transporter activity"/>
    <property type="evidence" value="ECO:0007669"/>
    <property type="project" value="InterPro"/>
</dbReference>
<sequence>MAPPLSFIVGILANVLSIIFFASPMKTFWEVVKKKSTGEYDVVPYITGLLSPSIWMFYGILKPGGLLIITVNAACSILQFIFITLFLIYAPLHKKVKTVKLVIILNIGVLGSIIAVILLLVQSDKQLTVTGFIASGISIIMFASPLLVMRTVIKTKSVEYMPFLLSFFMFLQCAMWVLYAVLVKDIFFL</sequence>
<reference evidence="10 11" key="1">
    <citation type="submission" date="2013-09" db="EMBL/GenBank/DDBJ databases">
        <title>Corchorus capsularis genome sequencing.</title>
        <authorList>
            <person name="Alam M."/>
            <person name="Haque M.S."/>
            <person name="Islam M.S."/>
            <person name="Emdad E.M."/>
            <person name="Islam M.M."/>
            <person name="Ahmed B."/>
            <person name="Halim A."/>
            <person name="Hossen Q.M.M."/>
            <person name="Hossain M.Z."/>
            <person name="Ahmed R."/>
            <person name="Khan M.M."/>
            <person name="Islam R."/>
            <person name="Rashid M.M."/>
            <person name="Khan S.A."/>
            <person name="Rahman M.S."/>
            <person name="Alam M."/>
        </authorList>
    </citation>
    <scope>NUCLEOTIDE SEQUENCE [LARGE SCALE GENOMIC DNA]</scope>
    <source>
        <strain evidence="11">cv. CVL-1</strain>
        <tissue evidence="10">Whole seedling</tissue>
    </source>
</reference>
<proteinExistence type="inferred from homology"/>
<dbReference type="Proteomes" id="UP000188268">
    <property type="component" value="Unassembled WGS sequence"/>
</dbReference>
<gene>
    <name evidence="10" type="ORF">CCACVL1_04124</name>
</gene>
<protein>
    <submittedName>
        <fullName evidence="10">SWEET sugar transporter</fullName>
    </submittedName>
</protein>
<comment type="caution">
    <text evidence="10">The sequence shown here is derived from an EMBL/GenBank/DDBJ whole genome shotgun (WGS) entry which is preliminary data.</text>
</comment>
<evidence type="ECO:0000256" key="8">
    <source>
        <dbReference type="ARBA" id="ARBA00023136"/>
    </source>
</evidence>
<dbReference type="FunFam" id="1.20.1280.290:FF:000001">
    <property type="entry name" value="Bidirectional sugar transporter SWEET"/>
    <property type="match status" value="1"/>
</dbReference>
<dbReference type="Pfam" id="PF03083">
    <property type="entry name" value="MtN3_slv"/>
    <property type="match status" value="2"/>
</dbReference>
<evidence type="ECO:0000256" key="7">
    <source>
        <dbReference type="ARBA" id="ARBA00022989"/>
    </source>
</evidence>
<evidence type="ECO:0000256" key="1">
    <source>
        <dbReference type="ARBA" id="ARBA00004127"/>
    </source>
</evidence>
<dbReference type="PANTHER" id="PTHR10791:SF142">
    <property type="entry name" value="BIDIRECTIONAL SUGAR TRANSPORTER SWEET16"/>
    <property type="match status" value="1"/>
</dbReference>
<feature type="non-terminal residue" evidence="10">
    <location>
        <position position="189"/>
    </location>
</feature>
<evidence type="ECO:0000256" key="4">
    <source>
        <dbReference type="ARBA" id="ARBA00022597"/>
    </source>
</evidence>
<dbReference type="OMA" id="CHIWMMY"/>
<keyword evidence="6" id="KW-0677">Repeat</keyword>
<dbReference type="Gramene" id="OMO98646">
    <property type="protein sequence ID" value="OMO98646"/>
    <property type="gene ID" value="CCACVL1_04124"/>
</dbReference>
<evidence type="ECO:0000256" key="2">
    <source>
        <dbReference type="ARBA" id="ARBA00007809"/>
    </source>
</evidence>
<evidence type="ECO:0000256" key="9">
    <source>
        <dbReference type="SAM" id="Phobius"/>
    </source>
</evidence>
<keyword evidence="7 9" id="KW-1133">Transmembrane helix</keyword>
<feature type="transmembrane region" description="Helical" evidence="9">
    <location>
        <begin position="101"/>
        <end position="121"/>
    </location>
</feature>
<keyword evidence="3" id="KW-0813">Transport</keyword>
<dbReference type="AlphaFoldDB" id="A0A1R3JUX5"/>
<feature type="transmembrane region" description="Helical" evidence="9">
    <location>
        <begin position="42"/>
        <end position="61"/>
    </location>
</feature>
<evidence type="ECO:0000313" key="10">
    <source>
        <dbReference type="EMBL" id="OMO98646.1"/>
    </source>
</evidence>
<feature type="transmembrane region" description="Helical" evidence="9">
    <location>
        <begin position="6"/>
        <end position="22"/>
    </location>
</feature>
<dbReference type="GO" id="GO:0016020">
    <property type="term" value="C:membrane"/>
    <property type="evidence" value="ECO:0007669"/>
    <property type="project" value="InterPro"/>
</dbReference>
<evidence type="ECO:0000256" key="3">
    <source>
        <dbReference type="ARBA" id="ARBA00022448"/>
    </source>
</evidence>